<sequence length="119" mass="12631">MPKLRDIPHAAAQTRAALTALLARDEAALAGCISRYGTVADYLRMFDESAAGAALSAPPAEELQRLELTPLYADTALGEQIGYEFGVDLRLANGQASDVLVVFYLYTGGGVEIANIFVP</sequence>
<dbReference type="RefSeq" id="WP_007342856.1">
    <property type="nucleotide sequence ID" value="NZ_GL878494.1"/>
</dbReference>
<name>F2BDN6_9NEIS</name>
<proteinExistence type="predicted"/>
<evidence type="ECO:0000313" key="2">
    <source>
        <dbReference type="Proteomes" id="UP000004105"/>
    </source>
</evidence>
<accession>F2BDN6</accession>
<reference evidence="1 2" key="1">
    <citation type="submission" date="2011-02" db="EMBL/GenBank/DDBJ databases">
        <authorList>
            <person name="Muzny D."/>
            <person name="Qin X."/>
            <person name="Deng J."/>
            <person name="Jiang H."/>
            <person name="Liu Y."/>
            <person name="Qu J."/>
            <person name="Song X.-Z."/>
            <person name="Zhang L."/>
            <person name="Thornton R."/>
            <person name="Coyle M."/>
            <person name="Francisco L."/>
            <person name="Jackson L."/>
            <person name="Javaid M."/>
            <person name="Korchina V."/>
            <person name="Kovar C."/>
            <person name="Mata R."/>
            <person name="Mathew T."/>
            <person name="Ngo R."/>
            <person name="Nguyen L."/>
            <person name="Nguyen N."/>
            <person name="Okwuonu G."/>
            <person name="Ongeri F."/>
            <person name="Pham C."/>
            <person name="Simmons D."/>
            <person name="Wilczek-Boney K."/>
            <person name="Hale W."/>
            <person name="Jakkamsetti A."/>
            <person name="Pham P."/>
            <person name="Ruth R."/>
            <person name="San Lucas F."/>
            <person name="Warren J."/>
            <person name="Zhang J."/>
            <person name="Zhao Z."/>
            <person name="Zhou C."/>
            <person name="Zhu D."/>
            <person name="Lee S."/>
            <person name="Bess C."/>
            <person name="Blankenburg K."/>
            <person name="Forbes L."/>
            <person name="Fu Q."/>
            <person name="Gubbala S."/>
            <person name="Hirani K."/>
            <person name="Jayaseelan J.C."/>
            <person name="Lara F."/>
            <person name="Munidasa M."/>
            <person name="Palculict T."/>
            <person name="Patil S."/>
            <person name="Pu L.-L."/>
            <person name="Saada N."/>
            <person name="Tang L."/>
            <person name="Weissenberger G."/>
            <person name="Zhu Y."/>
            <person name="Hemphill L."/>
            <person name="Shang Y."/>
            <person name="Youmans B."/>
            <person name="Ayvaz T."/>
            <person name="Ross M."/>
            <person name="Santibanez J."/>
            <person name="Aqrawi P."/>
            <person name="Gross S."/>
            <person name="Joshi V."/>
            <person name="Fowler G."/>
            <person name="Nazareth L."/>
            <person name="Reid J."/>
            <person name="Worley K."/>
            <person name="Petrosino J."/>
            <person name="Highlander S."/>
            <person name="Gibbs R."/>
        </authorList>
    </citation>
    <scope>NUCLEOTIDE SEQUENCE [LARGE SCALE GENOMIC DNA]</scope>
    <source>
        <strain evidence="1 2">ATCC BAA-1200</strain>
    </source>
</reference>
<dbReference type="HOGENOM" id="CLU_2058857_0_0_4"/>
<dbReference type="EMBL" id="AFAY01000037">
    <property type="protein sequence ID" value="EGF10442.1"/>
    <property type="molecule type" value="Genomic_DNA"/>
</dbReference>
<dbReference type="AlphaFoldDB" id="F2BDN6"/>
<gene>
    <name evidence="1" type="ORF">HMPREF9123_1850</name>
</gene>
<keyword evidence="2" id="KW-1185">Reference proteome</keyword>
<organism evidence="1 2">
    <name type="scientific">Neisseria bacilliformis ATCC BAA-1200</name>
    <dbReference type="NCBI Taxonomy" id="888742"/>
    <lineage>
        <taxon>Bacteria</taxon>
        <taxon>Pseudomonadati</taxon>
        <taxon>Pseudomonadota</taxon>
        <taxon>Betaproteobacteria</taxon>
        <taxon>Neisseriales</taxon>
        <taxon>Neisseriaceae</taxon>
        <taxon>Neisseria</taxon>
    </lineage>
</organism>
<dbReference type="STRING" id="267212.GCA_001063965_01130"/>
<evidence type="ECO:0000313" key="1">
    <source>
        <dbReference type="EMBL" id="EGF10442.1"/>
    </source>
</evidence>
<dbReference type="Proteomes" id="UP000004105">
    <property type="component" value="Unassembled WGS sequence"/>
</dbReference>
<comment type="caution">
    <text evidence="1">The sequence shown here is derived from an EMBL/GenBank/DDBJ whole genome shotgun (WGS) entry which is preliminary data.</text>
</comment>
<protein>
    <submittedName>
        <fullName evidence="1">Uncharacterized protein</fullName>
    </submittedName>
</protein>